<keyword evidence="8" id="KW-1185">Reference proteome</keyword>
<evidence type="ECO:0000256" key="1">
    <source>
        <dbReference type="ARBA" id="ARBA00004123"/>
    </source>
</evidence>
<sequence length="249" mass="28796">MTTLTRQDLNFGQVVADILCEFLEVAIHLILYVREVYPSGIFQKRKKYNVPVQMSCHPELNQYIQDTLHCVKPLIEKNDAEKVVVVIMDKEHHPVERFVFEISQPPLLSISSDTLLSHVEQLLRAFILKISVCDAVLNNNPPGCSFTVLVHTRDAATRNMEKVQVIKVRLSNAQCTKTAAGLFCQNYCSKLQKRKNHFMFVNLRLQDFPWIVADEQEVHMQEPRLIPLKTMTSDIVKMQLYVEERTQKT</sequence>
<dbReference type="GO" id="GO:0006974">
    <property type="term" value="P:DNA damage response"/>
    <property type="evidence" value="ECO:0007669"/>
    <property type="project" value="UniProtKB-KW"/>
</dbReference>
<dbReference type="PANTHER" id="PTHR11842">
    <property type="entry name" value="MITOTIC SPINDLE ASSEMBLY CHECKPOINT PROTEIN MAD2"/>
    <property type="match status" value="1"/>
</dbReference>
<dbReference type="PANTHER" id="PTHR11842:SF10">
    <property type="entry name" value="MITOTIC SPINDLE ASSEMBLY CHECKPOINT PROTEIN MAD2B"/>
    <property type="match status" value="1"/>
</dbReference>
<organism evidence="7 8">
    <name type="scientific">Amphiprion percula</name>
    <name type="common">Orange clownfish</name>
    <name type="synonym">Lutjanus percula</name>
    <dbReference type="NCBI Taxonomy" id="161767"/>
    <lineage>
        <taxon>Eukaryota</taxon>
        <taxon>Metazoa</taxon>
        <taxon>Chordata</taxon>
        <taxon>Craniata</taxon>
        <taxon>Vertebrata</taxon>
        <taxon>Euteleostomi</taxon>
        <taxon>Actinopterygii</taxon>
        <taxon>Neopterygii</taxon>
        <taxon>Teleostei</taxon>
        <taxon>Neoteleostei</taxon>
        <taxon>Acanthomorphata</taxon>
        <taxon>Ovalentaria</taxon>
        <taxon>Pomacentridae</taxon>
        <taxon>Amphiprion</taxon>
    </lineage>
</organism>
<evidence type="ECO:0000259" key="6">
    <source>
        <dbReference type="PROSITE" id="PS50815"/>
    </source>
</evidence>
<evidence type="ECO:0000313" key="7">
    <source>
        <dbReference type="Ensembl" id="ENSAPEP00000014495.1"/>
    </source>
</evidence>
<dbReference type="GO" id="GO:0016035">
    <property type="term" value="C:zeta DNA polymerase complex"/>
    <property type="evidence" value="ECO:0007669"/>
    <property type="project" value="TreeGrafter"/>
</dbReference>
<proteinExistence type="predicted"/>
<dbReference type="InterPro" id="IPR036570">
    <property type="entry name" value="HORMA_dom_sf"/>
</dbReference>
<dbReference type="PROSITE" id="PS50815">
    <property type="entry name" value="HORMA"/>
    <property type="match status" value="1"/>
</dbReference>
<dbReference type="Ensembl" id="ENSAPET00000014878.1">
    <property type="protein sequence ID" value="ENSAPEP00000014495.1"/>
    <property type="gene ID" value="ENSAPEG00000010318.1"/>
</dbReference>
<evidence type="ECO:0000313" key="8">
    <source>
        <dbReference type="Proteomes" id="UP000265080"/>
    </source>
</evidence>
<keyword evidence="2" id="KW-0227">DNA damage</keyword>
<evidence type="ECO:0000256" key="5">
    <source>
        <dbReference type="ARBA" id="ARBA00044264"/>
    </source>
</evidence>
<dbReference type="GeneTree" id="ENSGT00940000153395"/>
<evidence type="ECO:0000256" key="4">
    <source>
        <dbReference type="ARBA" id="ARBA00044131"/>
    </source>
</evidence>
<reference evidence="7" key="2">
    <citation type="submission" date="2025-08" db="UniProtKB">
        <authorList>
            <consortium name="Ensembl"/>
        </authorList>
    </citation>
    <scope>IDENTIFICATION</scope>
</reference>
<comment type="subcellular location">
    <subcellularLocation>
        <location evidence="1">Nucleus</location>
    </subcellularLocation>
</comment>
<dbReference type="AlphaFoldDB" id="A0A3P8SQJ3"/>
<dbReference type="InterPro" id="IPR045091">
    <property type="entry name" value="Mad2-like"/>
</dbReference>
<dbReference type="Pfam" id="PF02301">
    <property type="entry name" value="HORMA"/>
    <property type="match status" value="1"/>
</dbReference>
<dbReference type="STRING" id="161767.ENSAPEP00000014495"/>
<accession>A0A3P8SQJ3</accession>
<name>A0A3P8SQJ3_AMPPE</name>
<evidence type="ECO:0000256" key="2">
    <source>
        <dbReference type="ARBA" id="ARBA00022763"/>
    </source>
</evidence>
<reference evidence="7 8" key="1">
    <citation type="submission" date="2018-03" db="EMBL/GenBank/DDBJ databases">
        <title>Finding Nemo's genes: A chromosome-scale reference assembly of the genome of the orange clownfish Amphiprion percula.</title>
        <authorList>
            <person name="Lehmann R."/>
        </authorList>
    </citation>
    <scope>NUCLEOTIDE SEQUENCE</scope>
</reference>
<keyword evidence="3" id="KW-0539">Nucleus</keyword>
<dbReference type="SUPFAM" id="SSF56019">
    <property type="entry name" value="The spindle assembly checkpoint protein mad2"/>
    <property type="match status" value="1"/>
</dbReference>
<dbReference type="FunFam" id="3.30.900.10:FF:000003">
    <property type="entry name" value="Mitotic spindle assembly checkpoint protein MAD2B"/>
    <property type="match status" value="1"/>
</dbReference>
<dbReference type="GO" id="GO:0005634">
    <property type="term" value="C:nucleus"/>
    <property type="evidence" value="ECO:0007669"/>
    <property type="project" value="UniProtKB-SubCell"/>
</dbReference>
<reference evidence="7" key="3">
    <citation type="submission" date="2025-09" db="UniProtKB">
        <authorList>
            <consortium name="Ensembl"/>
        </authorList>
    </citation>
    <scope>IDENTIFICATION</scope>
</reference>
<feature type="domain" description="HORMA" evidence="6">
    <location>
        <begin position="13"/>
        <end position="242"/>
    </location>
</feature>
<evidence type="ECO:0000256" key="3">
    <source>
        <dbReference type="ARBA" id="ARBA00023242"/>
    </source>
</evidence>
<dbReference type="InterPro" id="IPR003511">
    <property type="entry name" value="HORMA_dom"/>
</dbReference>
<dbReference type="Proteomes" id="UP000265080">
    <property type="component" value="Chromosome 8"/>
</dbReference>
<dbReference type="Gene3D" id="3.30.900.10">
    <property type="entry name" value="HORMA domain"/>
    <property type="match status" value="1"/>
</dbReference>
<protein>
    <recommendedName>
        <fullName evidence="4">Mitotic spindle assembly checkpoint protein MAD2B</fullName>
    </recommendedName>
    <alternativeName>
        <fullName evidence="5">Mitotic arrest deficient 2-like protein 2</fullName>
    </alternativeName>
</protein>